<dbReference type="GO" id="GO:0009379">
    <property type="term" value="C:Holliday junction helicase complex"/>
    <property type="evidence" value="ECO:0007669"/>
    <property type="project" value="InterPro"/>
</dbReference>
<evidence type="ECO:0000256" key="4">
    <source>
        <dbReference type="ARBA" id="ARBA00023172"/>
    </source>
</evidence>
<dbReference type="InterPro" id="IPR003583">
    <property type="entry name" value="Hlx-hairpin-Hlx_DNA-bd_motif"/>
</dbReference>
<dbReference type="GO" id="GO:0048476">
    <property type="term" value="C:Holliday junction resolvase complex"/>
    <property type="evidence" value="ECO:0007669"/>
    <property type="project" value="UniProtKB-UniRule"/>
</dbReference>
<dbReference type="EMBL" id="PFAZ01000009">
    <property type="protein sequence ID" value="PIR88992.1"/>
    <property type="molecule type" value="Genomic_DNA"/>
</dbReference>
<comment type="subcellular location">
    <subcellularLocation>
        <location evidence="6">Cytoplasm</location>
    </subcellularLocation>
</comment>
<comment type="function">
    <text evidence="6">The RuvA-RuvB-RuvC complex processes Holliday junction (HJ) DNA during genetic recombination and DNA repair, while the RuvA-RuvB complex plays an important role in the rescue of blocked DNA replication forks via replication fork reversal (RFR). RuvA specifically binds to HJ cruciform DNA, conferring on it an open structure. The RuvB hexamer acts as an ATP-dependent pump, pulling dsDNA into and through the RuvAB complex. HJ branch migration allows RuvC to scan DNA until it finds its consensus sequence, where it cleaves and resolves the cruciform DNA.</text>
</comment>
<sequence>MIQALSGTLIAKRPSKLIVDIGPVAFGVYVSENVLANSPEIGSKIKLFSYLHVREDALELYGFLDERELDLFKKLHGISGIGPKSALSILGVAPIEQLVSAINVGKADLLSRASGVGKKTAERIVLELKGKLSFQSSAEALNIFESDVELEETLVGLGYTRAHVKMVISKIDPSVSGFKDRLKEALKNMKTMP</sequence>
<dbReference type="InterPro" id="IPR013849">
    <property type="entry name" value="DNA_helicase_Holl-junc_RuvA_I"/>
</dbReference>
<name>A0A2H0URC0_9BACT</name>
<comment type="caution">
    <text evidence="6">Lacks conserved residue(s) required for the propagation of feature annotation.</text>
</comment>
<dbReference type="GO" id="GO:0005524">
    <property type="term" value="F:ATP binding"/>
    <property type="evidence" value="ECO:0007669"/>
    <property type="project" value="InterPro"/>
</dbReference>
<dbReference type="InterPro" id="IPR010994">
    <property type="entry name" value="RuvA_2-like"/>
</dbReference>
<dbReference type="Proteomes" id="UP000231157">
    <property type="component" value="Unassembled WGS sequence"/>
</dbReference>
<feature type="domain" description="Helix-hairpin-helix DNA-binding motif class 1" evidence="7">
    <location>
        <begin position="73"/>
        <end position="92"/>
    </location>
</feature>
<keyword evidence="3 6" id="KW-0238">DNA-binding</keyword>
<feature type="domain" description="Helix-hairpin-helix DNA-binding motif class 1" evidence="7">
    <location>
        <begin position="108"/>
        <end position="127"/>
    </location>
</feature>
<dbReference type="Gene3D" id="2.40.50.140">
    <property type="entry name" value="Nucleic acid-binding proteins"/>
    <property type="match status" value="1"/>
</dbReference>
<dbReference type="Pfam" id="PF01330">
    <property type="entry name" value="RuvA_N"/>
    <property type="match status" value="1"/>
</dbReference>
<keyword evidence="5 6" id="KW-0234">DNA repair</keyword>
<reference evidence="9" key="1">
    <citation type="submission" date="2017-09" db="EMBL/GenBank/DDBJ databases">
        <title>Depth-based differentiation of microbial function through sediment-hosted aquifers and enrichment of novel symbionts in the deep terrestrial subsurface.</title>
        <authorList>
            <person name="Probst A.J."/>
            <person name="Ladd B."/>
            <person name="Jarett J.K."/>
            <person name="Geller-Mcgrath D.E."/>
            <person name="Sieber C.M.K."/>
            <person name="Emerson J.B."/>
            <person name="Anantharaman K."/>
            <person name="Thomas B.C."/>
            <person name="Malmstrom R."/>
            <person name="Stieglmeier M."/>
            <person name="Klingl A."/>
            <person name="Woyke T."/>
            <person name="Ryan C.M."/>
            <person name="Banfield J.F."/>
        </authorList>
    </citation>
    <scope>NUCLEOTIDE SEQUENCE [LARGE SCALE GENOMIC DNA]</scope>
</reference>
<dbReference type="InterPro" id="IPR000085">
    <property type="entry name" value="RuvA"/>
</dbReference>
<dbReference type="GO" id="GO:0009378">
    <property type="term" value="F:four-way junction helicase activity"/>
    <property type="evidence" value="ECO:0007669"/>
    <property type="project" value="InterPro"/>
</dbReference>
<dbReference type="GO" id="GO:0005737">
    <property type="term" value="C:cytoplasm"/>
    <property type="evidence" value="ECO:0007669"/>
    <property type="project" value="UniProtKB-SubCell"/>
</dbReference>
<proteinExistence type="inferred from homology"/>
<evidence type="ECO:0000256" key="3">
    <source>
        <dbReference type="ARBA" id="ARBA00023125"/>
    </source>
</evidence>
<protein>
    <recommendedName>
        <fullName evidence="6">Holliday junction branch migration complex subunit RuvA</fullName>
    </recommendedName>
</protein>
<evidence type="ECO:0000256" key="5">
    <source>
        <dbReference type="ARBA" id="ARBA00023204"/>
    </source>
</evidence>
<dbReference type="AlphaFoldDB" id="A0A2H0URC0"/>
<evidence type="ECO:0000256" key="1">
    <source>
        <dbReference type="ARBA" id="ARBA00022490"/>
    </source>
</evidence>
<dbReference type="GO" id="GO:0006310">
    <property type="term" value="P:DNA recombination"/>
    <property type="evidence" value="ECO:0007669"/>
    <property type="project" value="UniProtKB-UniRule"/>
</dbReference>
<dbReference type="NCBIfam" id="TIGR00084">
    <property type="entry name" value="ruvA"/>
    <property type="match status" value="1"/>
</dbReference>
<gene>
    <name evidence="6 8" type="primary">ruvA</name>
    <name evidence="8" type="ORF">COU07_03830</name>
</gene>
<dbReference type="GO" id="GO:0006281">
    <property type="term" value="P:DNA repair"/>
    <property type="evidence" value="ECO:0007669"/>
    <property type="project" value="UniProtKB-UniRule"/>
</dbReference>
<keyword evidence="2 6" id="KW-0227">DNA damage</keyword>
<comment type="caution">
    <text evidence="8">The sequence shown here is derived from an EMBL/GenBank/DDBJ whole genome shotgun (WGS) entry which is preliminary data.</text>
</comment>
<dbReference type="GO" id="GO:0000400">
    <property type="term" value="F:four-way junction DNA binding"/>
    <property type="evidence" value="ECO:0007669"/>
    <property type="project" value="UniProtKB-UniRule"/>
</dbReference>
<dbReference type="Pfam" id="PF07499">
    <property type="entry name" value="RuvA_C"/>
    <property type="match status" value="1"/>
</dbReference>
<dbReference type="SUPFAM" id="SSF47781">
    <property type="entry name" value="RuvA domain 2-like"/>
    <property type="match status" value="1"/>
</dbReference>
<feature type="region of interest" description="Domain I" evidence="6">
    <location>
        <begin position="1"/>
        <end position="64"/>
    </location>
</feature>
<evidence type="ECO:0000259" key="7">
    <source>
        <dbReference type="SMART" id="SM00278"/>
    </source>
</evidence>
<evidence type="ECO:0000256" key="6">
    <source>
        <dbReference type="HAMAP-Rule" id="MF_00031"/>
    </source>
</evidence>
<dbReference type="Pfam" id="PF14520">
    <property type="entry name" value="HHH_5"/>
    <property type="match status" value="1"/>
</dbReference>
<dbReference type="InterPro" id="IPR011114">
    <property type="entry name" value="RuvA_C"/>
</dbReference>
<dbReference type="Gene3D" id="1.10.150.20">
    <property type="entry name" value="5' to 3' exonuclease, C-terminal subdomain"/>
    <property type="match status" value="1"/>
</dbReference>
<dbReference type="InterPro" id="IPR012340">
    <property type="entry name" value="NA-bd_OB-fold"/>
</dbReference>
<organism evidence="8 9">
    <name type="scientific">Candidatus Harrisonbacteria bacterium CG10_big_fil_rev_8_21_14_0_10_40_38</name>
    <dbReference type="NCBI Taxonomy" id="1974583"/>
    <lineage>
        <taxon>Bacteria</taxon>
        <taxon>Candidatus Harrisoniibacteriota</taxon>
    </lineage>
</organism>
<evidence type="ECO:0000313" key="9">
    <source>
        <dbReference type="Proteomes" id="UP000231157"/>
    </source>
</evidence>
<dbReference type="SUPFAM" id="SSF50249">
    <property type="entry name" value="Nucleic acid-binding proteins"/>
    <property type="match status" value="1"/>
</dbReference>
<keyword evidence="1 6" id="KW-0963">Cytoplasm</keyword>
<keyword evidence="4 6" id="KW-0233">DNA recombination</keyword>
<comment type="similarity">
    <text evidence="6">Belongs to the RuvA family.</text>
</comment>
<dbReference type="SMART" id="SM00278">
    <property type="entry name" value="HhH1"/>
    <property type="match status" value="2"/>
</dbReference>
<accession>A0A2H0URC0</accession>
<comment type="subunit">
    <text evidence="6">Homotetramer. Forms an RuvA(8)-RuvB(12)-Holliday junction (HJ) complex. HJ DNA is sandwiched between 2 RuvA tetramers; dsDNA enters through RuvA and exits via RuvB. An RuvB hexamer assembles on each DNA strand where it exits the tetramer. Each RuvB hexamer is contacted by two RuvA subunits (via domain III) on 2 adjacent RuvB subunits; this complex drives branch migration. In the full resolvosome a probable DNA-RuvA(4)-RuvB(12)-RuvC(2) complex forms which resolves the HJ.</text>
</comment>
<comment type="domain">
    <text evidence="6">Has three domains with a flexible linker between the domains II and III and assumes an 'L' shape. Domain III is highly mobile and contacts RuvB.</text>
</comment>
<evidence type="ECO:0000313" key="8">
    <source>
        <dbReference type="EMBL" id="PIR88992.1"/>
    </source>
</evidence>
<feature type="region of interest" description="Domain III" evidence="6">
    <location>
        <begin position="144"/>
        <end position="193"/>
    </location>
</feature>
<dbReference type="HAMAP" id="MF_00031">
    <property type="entry name" value="DNA_HJ_migration_RuvA"/>
    <property type="match status" value="1"/>
</dbReference>
<evidence type="ECO:0000256" key="2">
    <source>
        <dbReference type="ARBA" id="ARBA00022763"/>
    </source>
</evidence>